<evidence type="ECO:0000313" key="2">
    <source>
        <dbReference type="EMBL" id="HIU50487.1"/>
    </source>
</evidence>
<accession>A0A9D1LYS8</accession>
<gene>
    <name evidence="2" type="ORF">IAD22_05690</name>
</gene>
<reference evidence="2" key="1">
    <citation type="submission" date="2020-10" db="EMBL/GenBank/DDBJ databases">
        <authorList>
            <person name="Gilroy R."/>
        </authorList>
    </citation>
    <scope>NUCLEOTIDE SEQUENCE</scope>
    <source>
        <strain evidence="2">ChiGjej1B1-1684</strain>
    </source>
</reference>
<evidence type="ECO:0000313" key="3">
    <source>
        <dbReference type="Proteomes" id="UP000824118"/>
    </source>
</evidence>
<feature type="domain" description="Putative Se/S carrier protein-like" evidence="1">
    <location>
        <begin position="4"/>
        <end position="66"/>
    </location>
</feature>
<organism evidence="2 3">
    <name type="scientific">Candidatus Limousia pullorum</name>
    <dbReference type="NCBI Taxonomy" id="2840860"/>
    <lineage>
        <taxon>Bacteria</taxon>
        <taxon>Bacillati</taxon>
        <taxon>Bacillota</taxon>
        <taxon>Clostridia</taxon>
        <taxon>Eubacteriales</taxon>
        <taxon>Oscillospiraceae</taxon>
        <taxon>Oscillospiraceae incertae sedis</taxon>
        <taxon>Candidatus Limousia</taxon>
    </lineage>
</organism>
<dbReference type="Proteomes" id="UP000824118">
    <property type="component" value="Unassembled WGS sequence"/>
</dbReference>
<evidence type="ECO:0000259" key="1">
    <source>
        <dbReference type="Pfam" id="PF11823"/>
    </source>
</evidence>
<dbReference type="Pfam" id="PF11823">
    <property type="entry name" value="Se_S_carrier"/>
    <property type="match status" value="1"/>
</dbReference>
<dbReference type="InterPro" id="IPR021778">
    <property type="entry name" value="Se/S_carrier-like"/>
</dbReference>
<name>A0A9D1LYS8_9FIRM</name>
<proteinExistence type="predicted"/>
<dbReference type="AlphaFoldDB" id="A0A9D1LYS8"/>
<reference evidence="2" key="2">
    <citation type="journal article" date="2021" name="PeerJ">
        <title>Extensive microbial diversity within the chicken gut microbiome revealed by metagenomics and culture.</title>
        <authorList>
            <person name="Gilroy R."/>
            <person name="Ravi A."/>
            <person name="Getino M."/>
            <person name="Pursley I."/>
            <person name="Horton D.L."/>
            <person name="Alikhan N.F."/>
            <person name="Baker D."/>
            <person name="Gharbi K."/>
            <person name="Hall N."/>
            <person name="Watson M."/>
            <person name="Adriaenssens E.M."/>
            <person name="Foster-Nyarko E."/>
            <person name="Jarju S."/>
            <person name="Secka A."/>
            <person name="Antonio M."/>
            <person name="Oren A."/>
            <person name="Chaudhuri R.R."/>
            <person name="La Ragione R."/>
            <person name="Hildebrand F."/>
            <person name="Pallen M.J."/>
        </authorList>
    </citation>
    <scope>NUCLEOTIDE SEQUENCE</scope>
    <source>
        <strain evidence="2">ChiGjej1B1-1684</strain>
    </source>
</reference>
<protein>
    <submittedName>
        <fullName evidence="2">DUF3343 domain-containing protein</fullName>
    </submittedName>
</protein>
<dbReference type="EMBL" id="DVNG01000085">
    <property type="protein sequence ID" value="HIU50487.1"/>
    <property type="molecule type" value="Genomic_DNA"/>
</dbReference>
<comment type="caution">
    <text evidence="2">The sequence shown here is derived from an EMBL/GenBank/DDBJ whole genome shotgun (WGS) entry which is preliminary data.</text>
</comment>
<sequence length="73" mass="8350">MNYNILVLSTITYAMKGRDILRKHGITAYVERVSIEKAGQSCGYGLYIPDKIQDAEEILANYNIKVIERTVRK</sequence>